<sequence>MAGHEVPWAVHMASLKEFAEQTSDEREMRYAGNNTLAAEIDQISRNFTEGCGIGYNLRHDPITAYIALTVSELFERVVAYMRVALEKSGTAQGLSAEEIEESNEFAMHYVAATRIAAGTFLHAACHHVGIDVPRPFGEPADLDALADLEFEPDVPAGE</sequence>
<dbReference type="EMBL" id="BAAANY010000023">
    <property type="protein sequence ID" value="GAA1701312.1"/>
    <property type="molecule type" value="Genomic_DNA"/>
</dbReference>
<name>A0ABP4UDA4_9ACTN</name>
<evidence type="ECO:0000313" key="1">
    <source>
        <dbReference type="EMBL" id="GAA1701312.1"/>
    </source>
</evidence>
<organism evidence="1 2">
    <name type="scientific">Fodinicola feengrottensis</name>
    <dbReference type="NCBI Taxonomy" id="435914"/>
    <lineage>
        <taxon>Bacteria</taxon>
        <taxon>Bacillati</taxon>
        <taxon>Actinomycetota</taxon>
        <taxon>Actinomycetes</taxon>
        <taxon>Mycobacteriales</taxon>
        <taxon>Fodinicola</taxon>
    </lineage>
</organism>
<dbReference type="Proteomes" id="UP001500618">
    <property type="component" value="Unassembled WGS sequence"/>
</dbReference>
<comment type="caution">
    <text evidence="1">The sequence shown here is derived from an EMBL/GenBank/DDBJ whole genome shotgun (WGS) entry which is preliminary data.</text>
</comment>
<reference evidence="2" key="1">
    <citation type="journal article" date="2019" name="Int. J. Syst. Evol. Microbiol.">
        <title>The Global Catalogue of Microorganisms (GCM) 10K type strain sequencing project: providing services to taxonomists for standard genome sequencing and annotation.</title>
        <authorList>
            <consortium name="The Broad Institute Genomics Platform"/>
            <consortium name="The Broad Institute Genome Sequencing Center for Infectious Disease"/>
            <person name="Wu L."/>
            <person name="Ma J."/>
        </authorList>
    </citation>
    <scope>NUCLEOTIDE SEQUENCE [LARGE SCALE GENOMIC DNA]</scope>
    <source>
        <strain evidence="2">JCM 14718</strain>
    </source>
</reference>
<protein>
    <submittedName>
        <fullName evidence="1">Uncharacterized protein</fullName>
    </submittedName>
</protein>
<accession>A0ABP4UDA4</accession>
<proteinExistence type="predicted"/>
<evidence type="ECO:0000313" key="2">
    <source>
        <dbReference type="Proteomes" id="UP001500618"/>
    </source>
</evidence>
<gene>
    <name evidence="1" type="ORF">GCM10009765_58580</name>
</gene>
<keyword evidence="2" id="KW-1185">Reference proteome</keyword>
<dbReference type="RefSeq" id="WP_163571093.1">
    <property type="nucleotide sequence ID" value="NZ_BAAANY010000023.1"/>
</dbReference>